<evidence type="ECO:0000313" key="3">
    <source>
        <dbReference type="EMBL" id="ALF53062.1"/>
    </source>
</evidence>
<reference evidence="4" key="1">
    <citation type="submission" date="2015-07" db="EMBL/GenBank/DDBJ databases">
        <title>Genome Of Nitrogen-Fixing Cyanobacterium Nostoc piscinale CENA21 From Solimoes/Amazon River Floodplain Sediments And Comparative Genomics To Uncover Biosynthetic Natural Products Potential.</title>
        <authorList>
            <person name="Leao T.F."/>
            <person name="Leao P.N."/>
            <person name="Guimaraes P.I."/>
            <person name="de Melo A.G.C."/>
            <person name="Ramos R.T.J."/>
            <person name="Silva A."/>
            <person name="Fiore M.F."/>
            <person name="Schneider M.P.C."/>
        </authorList>
    </citation>
    <scope>NUCLEOTIDE SEQUENCE [LARGE SCALE GENOMIC DNA]</scope>
    <source>
        <strain evidence="4">CENA21</strain>
    </source>
</reference>
<dbReference type="PATRIC" id="fig|224013.5.peg.2356"/>
<evidence type="ECO:0000256" key="1">
    <source>
        <dbReference type="ARBA" id="ARBA00022441"/>
    </source>
</evidence>
<gene>
    <name evidence="3" type="ORF">ACX27_09730</name>
</gene>
<keyword evidence="1" id="KW-0880">Kelch repeat</keyword>
<organism evidence="3 4">
    <name type="scientific">Nostoc piscinale CENA21</name>
    <dbReference type="NCBI Taxonomy" id="224013"/>
    <lineage>
        <taxon>Bacteria</taxon>
        <taxon>Bacillati</taxon>
        <taxon>Cyanobacteriota</taxon>
        <taxon>Cyanophyceae</taxon>
        <taxon>Nostocales</taxon>
        <taxon>Nostocaceae</taxon>
        <taxon>Nostoc</taxon>
    </lineage>
</organism>
<dbReference type="PANTHER" id="PTHR46093">
    <property type="entry name" value="ACYL-COA-BINDING DOMAIN-CONTAINING PROTEIN 5"/>
    <property type="match status" value="1"/>
</dbReference>
<dbReference type="STRING" id="224013.ACX27_09730"/>
<evidence type="ECO:0000256" key="2">
    <source>
        <dbReference type="ARBA" id="ARBA00022737"/>
    </source>
</evidence>
<evidence type="ECO:0008006" key="5">
    <source>
        <dbReference type="Google" id="ProtNLM"/>
    </source>
</evidence>
<reference evidence="3 4" key="2">
    <citation type="journal article" date="2016" name="Genome Announc.">
        <title>Draft Genome Sequence of the N2-Fixing Cyanobacterium Nostoc piscinale CENA21, Isolated from the Brazilian Amazon Floodplain.</title>
        <authorList>
            <person name="Leao T."/>
            <person name="Guimaraes P.I."/>
            <person name="de Melo A.G."/>
            <person name="Ramos R.T."/>
            <person name="Leao P.N."/>
            <person name="Silva A."/>
            <person name="Fiore M.F."/>
            <person name="Schneider M.P."/>
        </authorList>
    </citation>
    <scope>NUCLEOTIDE SEQUENCE [LARGE SCALE GENOMIC DNA]</scope>
    <source>
        <strain evidence="3 4">CENA21</strain>
    </source>
</reference>
<protein>
    <recommendedName>
        <fullName evidence="5">Galactose oxidase</fullName>
    </recommendedName>
</protein>
<keyword evidence="4" id="KW-1185">Reference proteome</keyword>
<dbReference type="InterPro" id="IPR015915">
    <property type="entry name" value="Kelch-typ_b-propeller"/>
</dbReference>
<proteinExistence type="predicted"/>
<dbReference type="PANTHER" id="PTHR46093:SF3">
    <property type="entry name" value="ACYL-COA-BINDING DOMAIN-CONTAINING PROTEIN 4"/>
    <property type="match status" value="1"/>
</dbReference>
<dbReference type="SUPFAM" id="SSF117281">
    <property type="entry name" value="Kelch motif"/>
    <property type="match status" value="1"/>
</dbReference>
<dbReference type="Gene3D" id="2.120.10.80">
    <property type="entry name" value="Kelch-type beta propeller"/>
    <property type="match status" value="2"/>
</dbReference>
<keyword evidence="2" id="KW-0677">Repeat</keyword>
<dbReference type="RefSeq" id="WP_062291464.1">
    <property type="nucleotide sequence ID" value="NZ_CP012036.1"/>
</dbReference>
<dbReference type="AlphaFoldDB" id="A0A0M5MMB9"/>
<sequence>MQAAIPKFIWKHPKAQGIYPQPRYGHSAILYHQSMIIFGGEDNNTYETFNDVHLLDLTSWTWKQPQISGQIPEPRSFHTAVLYQDKMLVWGGYKAAQDGGFIFSDVAIHSLDLKTWEWSEITPDGIPPDPRTHHSSVLFQDKLLIDGGSYDIYSARDDLHILDITKMCWLNIQFNNCRSSALAGLKVRGQTLVKFLGDAAYGGFCQDILTLELGNLDSINTWRLANFIGIDNYRYQIYSQNENEIEDDEYEDEFDDEENVIPCRTIHGYGEFGDNLVLFAGMAPGDGVSHVTIGDLIILNMLDDENNNSNNYQALIPEVVGKFPPPRFGHSTIQFNQQMIVYGGLWIDTWAGNNSYDNEVYILEMIDRTNI</sequence>
<evidence type="ECO:0000313" key="4">
    <source>
        <dbReference type="Proteomes" id="UP000062645"/>
    </source>
</evidence>
<dbReference type="OrthoDB" id="505549at2"/>
<dbReference type="KEGG" id="npz:ACX27_09730"/>
<dbReference type="Proteomes" id="UP000062645">
    <property type="component" value="Chromosome"/>
</dbReference>
<accession>A0A0M5MMB9</accession>
<dbReference type="Pfam" id="PF24681">
    <property type="entry name" value="Kelch_KLHDC2_KLHL20_DRC7"/>
    <property type="match status" value="1"/>
</dbReference>
<name>A0A0M5MMB9_9NOSO</name>
<dbReference type="EMBL" id="CP012036">
    <property type="protein sequence ID" value="ALF53062.1"/>
    <property type="molecule type" value="Genomic_DNA"/>
</dbReference>